<dbReference type="Pfam" id="PF12695">
    <property type="entry name" value="Abhydrolase_5"/>
    <property type="match status" value="1"/>
</dbReference>
<feature type="chain" id="PRO_5010320840" evidence="1">
    <location>
        <begin position="19"/>
        <end position="477"/>
    </location>
</feature>
<dbReference type="InParanoid" id="A0A1S3JDF8"/>
<name>A0A1S3JDF8_LINAN</name>
<evidence type="ECO:0000259" key="2">
    <source>
        <dbReference type="Pfam" id="PF12695"/>
    </source>
</evidence>
<feature type="signal peptide" evidence="1">
    <location>
        <begin position="1"/>
        <end position="18"/>
    </location>
</feature>
<dbReference type="Proteomes" id="UP000085678">
    <property type="component" value="Unplaced"/>
</dbReference>
<protein>
    <submittedName>
        <fullName evidence="4">Uncharacterized protein LOC106172138</fullName>
    </submittedName>
</protein>
<dbReference type="SUPFAM" id="SSF53474">
    <property type="entry name" value="alpha/beta-Hydrolases"/>
    <property type="match status" value="1"/>
</dbReference>
<dbReference type="OMA" id="DVIMKPA"/>
<sequence>MGVVHFVFLVSTLSSVFTVNVTVLEPRYTDGPEFGLVIIPGAEIKGYTYRPLAEKLQVQAPFKLWVGLVGGFFSNTPNPLELPGGIESALGAMRKAGMTAASKIYLAAHSLGGTFLSAYANTNHKNISGILLYGSYLTRSYNMSAYPVPVLTLSGDMDGLNRITRIQETFQNLQDLYAKDQAVIYRSPVITLPGVNHGQFASGVMPKMVLQNDIPAEVSNDYAYEMIANASKYFMIATAKTPSDLVVVAENQLKQYFQDNQQRMQPIYAVRSMDSLGQTSPWSVVGQQIISRLIDTQKLHVYNQLVNEISLQVDEPNIVAKDGELSITTYTEITYPFNPLDVSFYQQSPSQIQAKMSSSEAVQRYLPNGNFSEPLSCKEVNQAAIYHALSLAAAIPRTRFMKSGRNITITFDDIVSNEEVWLAEPLRITQTHHGLQVTSIGYHPATESNGFYHCKLLSPFRVLEYIYVDSLKPHPSI</sequence>
<reference evidence="4" key="1">
    <citation type="submission" date="2025-08" db="UniProtKB">
        <authorList>
            <consortium name="RefSeq"/>
        </authorList>
    </citation>
    <scope>IDENTIFICATION</scope>
    <source>
        <tissue evidence="4">Gonads</tissue>
    </source>
</reference>
<organism evidence="3 4">
    <name type="scientific">Lingula anatina</name>
    <name type="common">Brachiopod</name>
    <name type="synonym">Lingula unguis</name>
    <dbReference type="NCBI Taxonomy" id="7574"/>
    <lineage>
        <taxon>Eukaryota</taxon>
        <taxon>Metazoa</taxon>
        <taxon>Spiralia</taxon>
        <taxon>Lophotrochozoa</taxon>
        <taxon>Brachiopoda</taxon>
        <taxon>Linguliformea</taxon>
        <taxon>Lingulata</taxon>
        <taxon>Lingulida</taxon>
        <taxon>Linguloidea</taxon>
        <taxon>Lingulidae</taxon>
        <taxon>Lingula</taxon>
    </lineage>
</organism>
<dbReference type="RefSeq" id="XP_013408206.1">
    <property type="nucleotide sequence ID" value="XM_013552752.1"/>
</dbReference>
<evidence type="ECO:0000313" key="4">
    <source>
        <dbReference type="RefSeq" id="XP_013408206.1"/>
    </source>
</evidence>
<feature type="domain" description="Alpha/beta hydrolase fold-5" evidence="2">
    <location>
        <begin position="36"/>
        <end position="201"/>
    </location>
</feature>
<dbReference type="InterPro" id="IPR029059">
    <property type="entry name" value="AB_hydrolase_5"/>
</dbReference>
<gene>
    <name evidence="4" type="primary">LOC106172138</name>
</gene>
<dbReference type="AlphaFoldDB" id="A0A1S3JDF8"/>
<dbReference type="InterPro" id="IPR029058">
    <property type="entry name" value="AB_hydrolase_fold"/>
</dbReference>
<evidence type="ECO:0000256" key="1">
    <source>
        <dbReference type="SAM" id="SignalP"/>
    </source>
</evidence>
<keyword evidence="1" id="KW-0732">Signal</keyword>
<dbReference type="GeneID" id="106172138"/>
<dbReference type="OrthoDB" id="188124at2759"/>
<keyword evidence="3" id="KW-1185">Reference proteome</keyword>
<dbReference type="Gene3D" id="3.40.50.1820">
    <property type="entry name" value="alpha/beta hydrolase"/>
    <property type="match status" value="1"/>
</dbReference>
<proteinExistence type="predicted"/>
<dbReference type="KEGG" id="lak:106172138"/>
<dbReference type="GO" id="GO:0016787">
    <property type="term" value="F:hydrolase activity"/>
    <property type="evidence" value="ECO:0007669"/>
    <property type="project" value="InterPro"/>
</dbReference>
<evidence type="ECO:0000313" key="3">
    <source>
        <dbReference type="Proteomes" id="UP000085678"/>
    </source>
</evidence>
<accession>A0A1S3JDF8</accession>